<evidence type="ECO:0000256" key="4">
    <source>
        <dbReference type="ARBA" id="ARBA00023136"/>
    </source>
</evidence>
<keyword evidence="2 5" id="KW-0812">Transmembrane</keyword>
<dbReference type="SUPFAM" id="SSF81321">
    <property type="entry name" value="Family A G protein-coupled receptor-like"/>
    <property type="match status" value="1"/>
</dbReference>
<feature type="transmembrane region" description="Helical" evidence="5">
    <location>
        <begin position="137"/>
        <end position="154"/>
    </location>
</feature>
<feature type="transmembrane region" description="Helical" evidence="5">
    <location>
        <begin position="322"/>
        <end position="348"/>
    </location>
</feature>
<protein>
    <recommendedName>
        <fullName evidence="6">G-protein coupled receptors family 1 profile domain-containing protein</fullName>
    </recommendedName>
</protein>
<dbReference type="InterPro" id="IPR017452">
    <property type="entry name" value="GPCR_Rhodpsn_7TM"/>
</dbReference>
<evidence type="ECO:0000256" key="1">
    <source>
        <dbReference type="ARBA" id="ARBA00004370"/>
    </source>
</evidence>
<feature type="transmembrane region" description="Helical" evidence="5">
    <location>
        <begin position="97"/>
        <end position="117"/>
    </location>
</feature>
<keyword evidence="3 5" id="KW-1133">Transmembrane helix</keyword>
<evidence type="ECO:0000256" key="3">
    <source>
        <dbReference type="ARBA" id="ARBA00022989"/>
    </source>
</evidence>
<reference evidence="9" key="1">
    <citation type="submission" date="2012-12" db="EMBL/GenBank/DDBJ databases">
        <authorList>
            <person name="Hellsten U."/>
            <person name="Grimwood J."/>
            <person name="Chapman J.A."/>
            <person name="Shapiro H."/>
            <person name="Aerts A."/>
            <person name="Otillar R.P."/>
            <person name="Terry A.Y."/>
            <person name="Boore J.L."/>
            <person name="Simakov O."/>
            <person name="Marletaz F."/>
            <person name="Cho S.-J."/>
            <person name="Edsinger-Gonzales E."/>
            <person name="Havlak P."/>
            <person name="Kuo D.-H."/>
            <person name="Larsson T."/>
            <person name="Lv J."/>
            <person name="Arendt D."/>
            <person name="Savage R."/>
            <person name="Osoegawa K."/>
            <person name="de Jong P."/>
            <person name="Lindberg D.R."/>
            <person name="Seaver E.C."/>
            <person name="Weisblat D.A."/>
            <person name="Putnam N.H."/>
            <person name="Grigoriev I.V."/>
            <person name="Rokhsar D.S."/>
        </authorList>
    </citation>
    <scope>NUCLEOTIDE SEQUENCE</scope>
    <source>
        <strain evidence="9">I ESC-2004</strain>
    </source>
</reference>
<proteinExistence type="predicted"/>
<dbReference type="GO" id="GO:0004930">
    <property type="term" value="F:G protein-coupled receptor activity"/>
    <property type="evidence" value="ECO:0007669"/>
    <property type="project" value="InterPro"/>
</dbReference>
<evidence type="ECO:0000256" key="5">
    <source>
        <dbReference type="SAM" id="Phobius"/>
    </source>
</evidence>
<dbReference type="PANTHER" id="PTHR46641">
    <property type="entry name" value="FMRFAMIDE RECEPTOR-RELATED"/>
    <property type="match status" value="1"/>
</dbReference>
<organism evidence="7">
    <name type="scientific">Capitella teleta</name>
    <name type="common">Polychaete worm</name>
    <dbReference type="NCBI Taxonomy" id="283909"/>
    <lineage>
        <taxon>Eukaryota</taxon>
        <taxon>Metazoa</taxon>
        <taxon>Spiralia</taxon>
        <taxon>Lophotrochozoa</taxon>
        <taxon>Annelida</taxon>
        <taxon>Polychaeta</taxon>
        <taxon>Sedentaria</taxon>
        <taxon>Scolecida</taxon>
        <taxon>Capitellidae</taxon>
        <taxon>Capitella</taxon>
    </lineage>
</organism>
<feature type="transmembrane region" description="Helical" evidence="5">
    <location>
        <begin position="228"/>
        <end position="252"/>
    </location>
</feature>
<dbReference type="InterPro" id="IPR000276">
    <property type="entry name" value="GPCR_Rhodpsn"/>
</dbReference>
<dbReference type="Gene3D" id="1.20.1070.10">
    <property type="entry name" value="Rhodopsin 7-helix transmembrane proteins"/>
    <property type="match status" value="1"/>
</dbReference>
<reference evidence="7 9" key="2">
    <citation type="journal article" date="2013" name="Nature">
        <title>Insights into bilaterian evolution from three spiralian genomes.</title>
        <authorList>
            <person name="Simakov O."/>
            <person name="Marletaz F."/>
            <person name="Cho S.J."/>
            <person name="Edsinger-Gonzales E."/>
            <person name="Havlak P."/>
            <person name="Hellsten U."/>
            <person name="Kuo D.H."/>
            <person name="Larsson T."/>
            <person name="Lv J."/>
            <person name="Arendt D."/>
            <person name="Savage R."/>
            <person name="Osoegawa K."/>
            <person name="de Jong P."/>
            <person name="Grimwood J."/>
            <person name="Chapman J.A."/>
            <person name="Shapiro H."/>
            <person name="Aerts A."/>
            <person name="Otillar R.P."/>
            <person name="Terry A.Y."/>
            <person name="Boore J.L."/>
            <person name="Grigoriev I.V."/>
            <person name="Lindberg D.R."/>
            <person name="Seaver E.C."/>
            <person name="Weisblat D.A."/>
            <person name="Putnam N.H."/>
            <person name="Rokhsar D.S."/>
        </authorList>
    </citation>
    <scope>NUCLEOTIDE SEQUENCE</scope>
    <source>
        <strain evidence="7 9">I ESC-2004</strain>
    </source>
</reference>
<dbReference type="EMBL" id="AMQN01010752">
    <property type="status" value="NOT_ANNOTATED_CDS"/>
    <property type="molecule type" value="Genomic_DNA"/>
</dbReference>
<dbReference type="EMBL" id="KB308480">
    <property type="protein sequence ID" value="ELT97711.1"/>
    <property type="molecule type" value="Genomic_DNA"/>
</dbReference>
<dbReference type="InterPro" id="IPR052954">
    <property type="entry name" value="GPCR-Ligand_Int"/>
</dbReference>
<evidence type="ECO:0000259" key="6">
    <source>
        <dbReference type="PROSITE" id="PS50262"/>
    </source>
</evidence>
<name>R7U221_CAPTE</name>
<keyword evidence="9" id="KW-1185">Reference proteome</keyword>
<feature type="domain" description="G-protein coupled receptors family 1 profile" evidence="6">
    <location>
        <begin position="75"/>
        <end position="346"/>
    </location>
</feature>
<evidence type="ECO:0000256" key="2">
    <source>
        <dbReference type="ARBA" id="ARBA00022692"/>
    </source>
</evidence>
<feature type="transmembrane region" description="Helical" evidence="5">
    <location>
        <begin position="174"/>
        <end position="194"/>
    </location>
</feature>
<feature type="transmembrane region" description="Helical" evidence="5">
    <location>
        <begin position="287"/>
        <end position="310"/>
    </location>
</feature>
<evidence type="ECO:0000313" key="7">
    <source>
        <dbReference type="EMBL" id="ELT97711.1"/>
    </source>
</evidence>
<dbReference type="GO" id="GO:0016020">
    <property type="term" value="C:membrane"/>
    <property type="evidence" value="ECO:0007669"/>
    <property type="project" value="UniProtKB-SubCell"/>
</dbReference>
<dbReference type="AlphaFoldDB" id="R7U221"/>
<gene>
    <name evidence="7" type="ORF">CAPTEDRAFT_219652</name>
</gene>
<dbReference type="OMA" id="ASCRDWF"/>
<evidence type="ECO:0000313" key="9">
    <source>
        <dbReference type="Proteomes" id="UP000014760"/>
    </source>
</evidence>
<keyword evidence="4 5" id="KW-0472">Membrane</keyword>
<dbReference type="PANTHER" id="PTHR46641:SF2">
    <property type="entry name" value="FMRFAMIDE RECEPTOR"/>
    <property type="match status" value="1"/>
</dbReference>
<dbReference type="OrthoDB" id="6094942at2759"/>
<feature type="transmembrane region" description="Helical" evidence="5">
    <location>
        <begin position="66"/>
        <end position="85"/>
    </location>
</feature>
<sequence>MPHVALTLPPPLQRDVDVIRLLANVNATNSSTTLAKPAGINYVDDNVIEQLEKAAWALDCENTAHVLLPIVLGTGLLLGLLSLVGAGRRVRTAGDTFLVAFLVCSELLMICGLVIKLQEYMEHSVAYEHLYGYIKCLHDWLWFSTLWILIVMTLERAMSAPPSRSRSTCSRAQAAVVSLLICGVCLLSALPQFWEYEVTETFDYGSNQTIVMAQLSELADSPQFAILYFWYAAVLSVLLPFPLFALICVLLVRSMRKHRLSRQNVPTSDVLSRRLQRSAVDEHGARLCLVLILLYVLCTGPASCLVLAHGVRPHWTWSQPDLYAGLFPLLELVFYFFYATVFFLLLSYSDRFRRQLRRSLCCCCPVKEEEPPTAEHSMLKPRKAR</sequence>
<dbReference type="Proteomes" id="UP000014760">
    <property type="component" value="Unassembled WGS sequence"/>
</dbReference>
<evidence type="ECO:0000313" key="8">
    <source>
        <dbReference type="EnsemblMetazoa" id="CapteP219652"/>
    </source>
</evidence>
<dbReference type="PROSITE" id="PS50262">
    <property type="entry name" value="G_PROTEIN_RECEP_F1_2"/>
    <property type="match status" value="1"/>
</dbReference>
<dbReference type="EnsemblMetazoa" id="CapteT219652">
    <property type="protein sequence ID" value="CapteP219652"/>
    <property type="gene ID" value="CapteG219652"/>
</dbReference>
<reference evidence="8" key="3">
    <citation type="submission" date="2015-06" db="UniProtKB">
        <authorList>
            <consortium name="EnsemblMetazoa"/>
        </authorList>
    </citation>
    <scope>IDENTIFICATION</scope>
</reference>
<comment type="subcellular location">
    <subcellularLocation>
        <location evidence="1">Membrane</location>
    </subcellularLocation>
</comment>
<dbReference type="HOGENOM" id="CLU_783656_0_0_1"/>
<dbReference type="Pfam" id="PF00001">
    <property type="entry name" value="7tm_1"/>
    <property type="match status" value="1"/>
</dbReference>
<accession>R7U221</accession>
<dbReference type="STRING" id="283909.R7U221"/>